<proteinExistence type="predicted"/>
<dbReference type="InterPro" id="IPR001584">
    <property type="entry name" value="Integrase_cat-core"/>
</dbReference>
<dbReference type="GO" id="GO:0003723">
    <property type="term" value="F:RNA binding"/>
    <property type="evidence" value="ECO:0007669"/>
    <property type="project" value="UniProtKB-KW"/>
</dbReference>
<dbReference type="AlphaFoldDB" id="A0A9Q3GD25"/>
<keyword evidence="1" id="KW-0694">RNA-binding</keyword>
<reference evidence="3" key="1">
    <citation type="submission" date="2021-03" db="EMBL/GenBank/DDBJ databases">
        <title>Draft genome sequence of rust myrtle Austropuccinia psidii MF-1, a brazilian biotype.</title>
        <authorList>
            <person name="Quecine M.C."/>
            <person name="Pachon D.M.R."/>
            <person name="Bonatelli M.L."/>
            <person name="Correr F.H."/>
            <person name="Franceschini L.M."/>
            <person name="Leite T.F."/>
            <person name="Margarido G.R.A."/>
            <person name="Almeida C.A."/>
            <person name="Ferrarezi J.A."/>
            <person name="Labate C.A."/>
        </authorList>
    </citation>
    <scope>NUCLEOTIDE SEQUENCE</scope>
    <source>
        <strain evidence="3">MF-1</strain>
    </source>
</reference>
<evidence type="ECO:0000313" key="3">
    <source>
        <dbReference type="EMBL" id="MBW0463193.1"/>
    </source>
</evidence>
<evidence type="ECO:0000256" key="1">
    <source>
        <dbReference type="ARBA" id="ARBA00022884"/>
    </source>
</evidence>
<accession>A0A9Q3GD25</accession>
<dbReference type="Gene3D" id="3.30.420.10">
    <property type="entry name" value="Ribonuclease H-like superfamily/Ribonuclease H"/>
    <property type="match status" value="1"/>
</dbReference>
<organism evidence="3 4">
    <name type="scientific">Austropuccinia psidii MF-1</name>
    <dbReference type="NCBI Taxonomy" id="1389203"/>
    <lineage>
        <taxon>Eukaryota</taxon>
        <taxon>Fungi</taxon>
        <taxon>Dikarya</taxon>
        <taxon>Basidiomycota</taxon>
        <taxon>Pucciniomycotina</taxon>
        <taxon>Pucciniomycetes</taxon>
        <taxon>Pucciniales</taxon>
        <taxon>Sphaerophragmiaceae</taxon>
        <taxon>Austropuccinia</taxon>
    </lineage>
</organism>
<name>A0A9Q3GD25_9BASI</name>
<dbReference type="GO" id="GO:0005634">
    <property type="term" value="C:nucleus"/>
    <property type="evidence" value="ECO:0007669"/>
    <property type="project" value="UniProtKB-ARBA"/>
</dbReference>
<dbReference type="GO" id="GO:0015074">
    <property type="term" value="P:DNA integration"/>
    <property type="evidence" value="ECO:0007669"/>
    <property type="project" value="InterPro"/>
</dbReference>
<evidence type="ECO:0000259" key="2">
    <source>
        <dbReference type="PROSITE" id="PS50994"/>
    </source>
</evidence>
<gene>
    <name evidence="3" type="ORF">O181_002908</name>
</gene>
<dbReference type="Proteomes" id="UP000765509">
    <property type="component" value="Unassembled WGS sequence"/>
</dbReference>
<feature type="domain" description="Integrase catalytic" evidence="2">
    <location>
        <begin position="1"/>
        <end position="157"/>
    </location>
</feature>
<keyword evidence="4" id="KW-1185">Reference proteome</keyword>
<comment type="caution">
    <text evidence="3">The sequence shown here is derived from an EMBL/GenBank/DDBJ whole genome shotgun (WGS) entry which is preliminary data.</text>
</comment>
<dbReference type="InterPro" id="IPR036397">
    <property type="entry name" value="RNaseH_sf"/>
</dbReference>
<dbReference type="InterPro" id="IPR050951">
    <property type="entry name" value="Retrovirus_Pol_polyprotein"/>
</dbReference>
<dbReference type="InterPro" id="IPR012337">
    <property type="entry name" value="RNaseH-like_sf"/>
</dbReference>
<evidence type="ECO:0000313" key="4">
    <source>
        <dbReference type="Proteomes" id="UP000765509"/>
    </source>
</evidence>
<dbReference type="PROSITE" id="PS50994">
    <property type="entry name" value="INTEGRASE"/>
    <property type="match status" value="1"/>
</dbReference>
<protein>
    <recommendedName>
        <fullName evidence="2">Integrase catalytic domain-containing protein</fullName>
    </recommendedName>
</protein>
<sequence length="168" mass="19568">MDWVTGQPPGGDRSYNEFIVIVDSFSKTPIFFPCHKDCTAMDTALLIWNGVVSWTGVFTSINSDRDPKFTSELWKNIHQLFGTKLSFSKAYHPQTDDLAERMIQNWKTWSEDFVHMAWNSKIVMDSTMIGVHIYLHWSFNIKHLFMPVPIKLLLFYKKDGIPDYPKIS</sequence>
<dbReference type="PANTHER" id="PTHR37984">
    <property type="entry name" value="PROTEIN CBG26694"/>
    <property type="match status" value="1"/>
</dbReference>
<dbReference type="SUPFAM" id="SSF53098">
    <property type="entry name" value="Ribonuclease H-like"/>
    <property type="match status" value="1"/>
</dbReference>
<dbReference type="EMBL" id="AVOT02000502">
    <property type="protein sequence ID" value="MBW0463193.1"/>
    <property type="molecule type" value="Genomic_DNA"/>
</dbReference>
<dbReference type="PANTHER" id="PTHR37984:SF5">
    <property type="entry name" value="PROTEIN NYNRIN-LIKE"/>
    <property type="match status" value="1"/>
</dbReference>